<dbReference type="SMART" id="SM00419">
    <property type="entry name" value="HTH_CRP"/>
    <property type="match status" value="1"/>
</dbReference>
<sequence length="254" mass="28100">MDARSFDLPRYLAVLPLFQEMTPPELQRLAQGCRLRRLSRGDDIFRVGEVCDEFHVTVVGQVKLFGLSPSGQEKVIELIGPGNSFAEALMFTDKPYFINAQALTDTLLLSVGKSAVLGEIERDSRFALRMLAGISRRLHGLVHDVQAYALHSGMQRVIGYLLRDLPEEADDEIELPGSGSGGCAPLCRGDTRKPPRELRVSLPVSKATIASRLSLTPEYFSRVLHELESAGLICIDKRDIRIPDPARLASHPLQ</sequence>
<evidence type="ECO:0000259" key="5">
    <source>
        <dbReference type="PROSITE" id="PS51063"/>
    </source>
</evidence>
<evidence type="ECO:0000256" key="1">
    <source>
        <dbReference type="ARBA" id="ARBA00023015"/>
    </source>
</evidence>
<dbReference type="InterPro" id="IPR050397">
    <property type="entry name" value="Env_Response_Regulators"/>
</dbReference>
<keyword evidence="7" id="KW-1185">Reference proteome</keyword>
<keyword evidence="1" id="KW-0805">Transcription regulation</keyword>
<name>A0A318H3J1_9BURK</name>
<feature type="domain" description="Cyclic nucleotide-binding" evidence="4">
    <location>
        <begin position="17"/>
        <end position="115"/>
    </location>
</feature>
<dbReference type="PROSITE" id="PS51063">
    <property type="entry name" value="HTH_CRP_2"/>
    <property type="match status" value="1"/>
</dbReference>
<evidence type="ECO:0000313" key="7">
    <source>
        <dbReference type="Proteomes" id="UP000247811"/>
    </source>
</evidence>
<dbReference type="Proteomes" id="UP000247811">
    <property type="component" value="Unassembled WGS sequence"/>
</dbReference>
<dbReference type="Gene3D" id="2.60.120.10">
    <property type="entry name" value="Jelly Rolls"/>
    <property type="match status" value="1"/>
</dbReference>
<dbReference type="GO" id="GO:0003700">
    <property type="term" value="F:DNA-binding transcription factor activity"/>
    <property type="evidence" value="ECO:0007669"/>
    <property type="project" value="TreeGrafter"/>
</dbReference>
<dbReference type="InterPro" id="IPR036388">
    <property type="entry name" value="WH-like_DNA-bd_sf"/>
</dbReference>
<proteinExistence type="predicted"/>
<dbReference type="InterPro" id="IPR000595">
    <property type="entry name" value="cNMP-bd_dom"/>
</dbReference>
<dbReference type="SUPFAM" id="SSF51206">
    <property type="entry name" value="cAMP-binding domain-like"/>
    <property type="match status" value="1"/>
</dbReference>
<dbReference type="InterPro" id="IPR018490">
    <property type="entry name" value="cNMP-bd_dom_sf"/>
</dbReference>
<protein>
    <submittedName>
        <fullName evidence="6">CRP-like cAMP-binding protein</fullName>
    </submittedName>
</protein>
<dbReference type="OrthoDB" id="9777588at2"/>
<evidence type="ECO:0000259" key="4">
    <source>
        <dbReference type="PROSITE" id="PS50042"/>
    </source>
</evidence>
<dbReference type="Gene3D" id="1.10.10.10">
    <property type="entry name" value="Winged helix-like DNA-binding domain superfamily/Winged helix DNA-binding domain"/>
    <property type="match status" value="1"/>
</dbReference>
<gene>
    <name evidence="6" type="ORF">C7444_12023</name>
</gene>
<accession>A0A318H3J1</accession>
<evidence type="ECO:0000256" key="3">
    <source>
        <dbReference type="ARBA" id="ARBA00023163"/>
    </source>
</evidence>
<keyword evidence="3" id="KW-0804">Transcription</keyword>
<dbReference type="RefSeq" id="WP_110402081.1">
    <property type="nucleotide sequence ID" value="NZ_QJJS01000020.1"/>
</dbReference>
<keyword evidence="2" id="KW-0238">DNA-binding</keyword>
<dbReference type="SMART" id="SM00100">
    <property type="entry name" value="cNMP"/>
    <property type="match status" value="1"/>
</dbReference>
<dbReference type="InterPro" id="IPR014710">
    <property type="entry name" value="RmlC-like_jellyroll"/>
</dbReference>
<dbReference type="EMBL" id="QJJS01000020">
    <property type="protein sequence ID" value="PXW93371.1"/>
    <property type="molecule type" value="Genomic_DNA"/>
</dbReference>
<dbReference type="SUPFAM" id="SSF46785">
    <property type="entry name" value="Winged helix' DNA-binding domain"/>
    <property type="match status" value="1"/>
</dbReference>
<comment type="caution">
    <text evidence="6">The sequence shown here is derived from an EMBL/GenBank/DDBJ whole genome shotgun (WGS) entry which is preliminary data.</text>
</comment>
<dbReference type="InterPro" id="IPR012318">
    <property type="entry name" value="HTH_CRP"/>
</dbReference>
<organism evidence="6 7">
    <name type="scientific">Sphaerotilus hippei</name>
    <dbReference type="NCBI Taxonomy" id="744406"/>
    <lineage>
        <taxon>Bacteria</taxon>
        <taxon>Pseudomonadati</taxon>
        <taxon>Pseudomonadota</taxon>
        <taxon>Betaproteobacteria</taxon>
        <taxon>Burkholderiales</taxon>
        <taxon>Sphaerotilaceae</taxon>
        <taxon>Sphaerotilus</taxon>
    </lineage>
</organism>
<dbReference type="PANTHER" id="PTHR24567:SF74">
    <property type="entry name" value="HTH-TYPE TRANSCRIPTIONAL REGULATOR ARCR"/>
    <property type="match status" value="1"/>
</dbReference>
<dbReference type="GO" id="GO:0003677">
    <property type="term" value="F:DNA binding"/>
    <property type="evidence" value="ECO:0007669"/>
    <property type="project" value="UniProtKB-KW"/>
</dbReference>
<dbReference type="Pfam" id="PF13545">
    <property type="entry name" value="HTH_Crp_2"/>
    <property type="match status" value="1"/>
</dbReference>
<dbReference type="GO" id="GO:0005829">
    <property type="term" value="C:cytosol"/>
    <property type="evidence" value="ECO:0007669"/>
    <property type="project" value="TreeGrafter"/>
</dbReference>
<evidence type="ECO:0000313" key="6">
    <source>
        <dbReference type="EMBL" id="PXW93371.1"/>
    </source>
</evidence>
<dbReference type="PROSITE" id="PS50042">
    <property type="entry name" value="CNMP_BINDING_3"/>
    <property type="match status" value="1"/>
</dbReference>
<dbReference type="InterPro" id="IPR036390">
    <property type="entry name" value="WH_DNA-bd_sf"/>
</dbReference>
<dbReference type="AlphaFoldDB" id="A0A318H3J1"/>
<evidence type="ECO:0000256" key="2">
    <source>
        <dbReference type="ARBA" id="ARBA00023125"/>
    </source>
</evidence>
<reference evidence="6 7" key="1">
    <citation type="submission" date="2018-05" db="EMBL/GenBank/DDBJ databases">
        <title>Genomic Encyclopedia of Type Strains, Phase IV (KMG-IV): sequencing the most valuable type-strain genomes for metagenomic binning, comparative biology and taxonomic classification.</title>
        <authorList>
            <person name="Goeker M."/>
        </authorList>
    </citation>
    <scope>NUCLEOTIDE SEQUENCE [LARGE SCALE GENOMIC DNA]</scope>
    <source>
        <strain evidence="6 7">DSM 566</strain>
    </source>
</reference>
<dbReference type="PANTHER" id="PTHR24567">
    <property type="entry name" value="CRP FAMILY TRANSCRIPTIONAL REGULATORY PROTEIN"/>
    <property type="match status" value="1"/>
</dbReference>
<dbReference type="Pfam" id="PF00027">
    <property type="entry name" value="cNMP_binding"/>
    <property type="match status" value="1"/>
</dbReference>
<dbReference type="CDD" id="cd00038">
    <property type="entry name" value="CAP_ED"/>
    <property type="match status" value="1"/>
</dbReference>
<feature type="domain" description="HTH crp-type" evidence="5">
    <location>
        <begin position="151"/>
        <end position="246"/>
    </location>
</feature>